<organism evidence="4 5">
    <name type="scientific">Vogesella amnigena</name>
    <dbReference type="NCBI Taxonomy" id="1507449"/>
    <lineage>
        <taxon>Bacteria</taxon>
        <taxon>Pseudomonadati</taxon>
        <taxon>Pseudomonadota</taxon>
        <taxon>Betaproteobacteria</taxon>
        <taxon>Neisseriales</taxon>
        <taxon>Chromobacteriaceae</taxon>
        <taxon>Vogesella</taxon>
    </lineage>
</organism>
<dbReference type="InterPro" id="IPR013740">
    <property type="entry name" value="Redoxin"/>
</dbReference>
<keyword evidence="2" id="KW-0676">Redox-active center</keyword>
<evidence type="ECO:0000256" key="2">
    <source>
        <dbReference type="ARBA" id="ARBA00023284"/>
    </source>
</evidence>
<proteinExistence type="predicted"/>
<gene>
    <name evidence="4" type="ORF">ACFOKJ_12590</name>
</gene>
<dbReference type="SUPFAM" id="SSF52833">
    <property type="entry name" value="Thioredoxin-like"/>
    <property type="match status" value="1"/>
</dbReference>
<evidence type="ECO:0000256" key="1">
    <source>
        <dbReference type="ARBA" id="ARBA00023157"/>
    </source>
</evidence>
<dbReference type="Proteomes" id="UP001595636">
    <property type="component" value="Unassembled WGS sequence"/>
</dbReference>
<evidence type="ECO:0000313" key="4">
    <source>
        <dbReference type="EMBL" id="MFC3626955.1"/>
    </source>
</evidence>
<dbReference type="InterPro" id="IPR050455">
    <property type="entry name" value="Tpx_Peroxidase_subfamily"/>
</dbReference>
<dbReference type="Pfam" id="PF08534">
    <property type="entry name" value="Redoxin"/>
    <property type="match status" value="1"/>
</dbReference>
<name>A0ABV7TW47_9NEIS</name>
<protein>
    <submittedName>
        <fullName evidence="4">Redoxin family protein</fullName>
    </submittedName>
</protein>
<keyword evidence="5" id="KW-1185">Reference proteome</keyword>
<keyword evidence="1" id="KW-1015">Disulfide bond</keyword>
<evidence type="ECO:0000313" key="5">
    <source>
        <dbReference type="Proteomes" id="UP001595636"/>
    </source>
</evidence>
<dbReference type="InterPro" id="IPR036249">
    <property type="entry name" value="Thioredoxin-like_sf"/>
</dbReference>
<accession>A0ABV7TW47</accession>
<dbReference type="Gene3D" id="3.40.30.10">
    <property type="entry name" value="Glutaredoxin"/>
    <property type="match status" value="1"/>
</dbReference>
<dbReference type="PANTHER" id="PTHR43110">
    <property type="entry name" value="THIOL PEROXIDASE"/>
    <property type="match status" value="1"/>
</dbReference>
<dbReference type="EMBL" id="JBHRYH010000025">
    <property type="protein sequence ID" value="MFC3626955.1"/>
    <property type="molecule type" value="Genomic_DNA"/>
</dbReference>
<dbReference type="RefSeq" id="WP_390280115.1">
    <property type="nucleotide sequence ID" value="NZ_JBHRYH010000025.1"/>
</dbReference>
<sequence length="181" mass="20167">MTQHFLQYGDDSLAVTGNFPDTGQTLPSFMLVDEHLRDVSLESFLGRTKLVVTLLSLDAETGGLALLQELRRKLEGWPLLQFIVISVDSPFSLHRARKEHGLPNVVLLSTLRGRDFHKHFGVLLQDYPLAGMTCPALWLVDEQDRILHAQLLDNADDDFDIARLRNALVATLPAPSGQQTA</sequence>
<evidence type="ECO:0000259" key="3">
    <source>
        <dbReference type="Pfam" id="PF08534"/>
    </source>
</evidence>
<feature type="domain" description="Redoxin" evidence="3">
    <location>
        <begin position="22"/>
        <end position="164"/>
    </location>
</feature>
<reference evidence="5" key="1">
    <citation type="journal article" date="2019" name="Int. J. Syst. Evol. Microbiol.">
        <title>The Global Catalogue of Microorganisms (GCM) 10K type strain sequencing project: providing services to taxonomists for standard genome sequencing and annotation.</title>
        <authorList>
            <consortium name="The Broad Institute Genomics Platform"/>
            <consortium name="The Broad Institute Genome Sequencing Center for Infectious Disease"/>
            <person name="Wu L."/>
            <person name="Ma J."/>
        </authorList>
    </citation>
    <scope>NUCLEOTIDE SEQUENCE [LARGE SCALE GENOMIC DNA]</scope>
    <source>
        <strain evidence="5">KCTC 42195</strain>
    </source>
</reference>
<comment type="caution">
    <text evidence="4">The sequence shown here is derived from an EMBL/GenBank/DDBJ whole genome shotgun (WGS) entry which is preliminary data.</text>
</comment>
<dbReference type="PANTHER" id="PTHR43110:SF1">
    <property type="entry name" value="THIOL PEROXIDASE"/>
    <property type="match status" value="1"/>
</dbReference>